<reference evidence="3" key="1">
    <citation type="submission" date="2016-10" db="EMBL/GenBank/DDBJ databases">
        <authorList>
            <person name="Varghese N."/>
            <person name="Submissions S."/>
        </authorList>
    </citation>
    <scope>NUCLEOTIDE SEQUENCE [LARGE SCALE GENOMIC DNA]</scope>
    <source>
        <strain evidence="3">CCTCC 2012022</strain>
    </source>
</reference>
<dbReference type="AlphaFoldDB" id="A0A1H2I5R3"/>
<dbReference type="Gene3D" id="2.30.140.50">
    <property type="entry name" value="Protein of unknown function DUF2790"/>
    <property type="match status" value="1"/>
</dbReference>
<protein>
    <recommendedName>
        <fullName evidence="4">DUF2790 domain-containing protein</fullName>
    </recommendedName>
</protein>
<keyword evidence="1" id="KW-0732">Signal</keyword>
<evidence type="ECO:0000313" key="2">
    <source>
        <dbReference type="EMBL" id="SDU39275.1"/>
    </source>
</evidence>
<name>A0A1H2I5R3_9GAMM</name>
<dbReference type="RefSeq" id="WP_090215503.1">
    <property type="nucleotide sequence ID" value="NZ_LT629780.1"/>
</dbReference>
<accession>A0A1H2I5R3</accession>
<keyword evidence="3" id="KW-1185">Reference proteome</keyword>
<dbReference type="Proteomes" id="UP000243063">
    <property type="component" value="Chromosome I"/>
</dbReference>
<evidence type="ECO:0000313" key="3">
    <source>
        <dbReference type="Proteomes" id="UP000243063"/>
    </source>
</evidence>
<sequence length="74" mass="7774">MKAKILAVALLCLAGVAHAGETGAPRADIARVLSIEIPASASCETTTALMTYRDSQGEQHQQSYLRASEACLRG</sequence>
<evidence type="ECO:0008006" key="4">
    <source>
        <dbReference type="Google" id="ProtNLM"/>
    </source>
</evidence>
<evidence type="ECO:0000256" key="1">
    <source>
        <dbReference type="SAM" id="SignalP"/>
    </source>
</evidence>
<gene>
    <name evidence="2" type="ORF">SAMN05216580_2729</name>
</gene>
<dbReference type="InterPro" id="IPR021245">
    <property type="entry name" value="DUF2790"/>
</dbReference>
<feature type="chain" id="PRO_5009276373" description="DUF2790 domain-containing protein" evidence="1">
    <location>
        <begin position="20"/>
        <end position="74"/>
    </location>
</feature>
<dbReference type="EMBL" id="LT629780">
    <property type="protein sequence ID" value="SDU39275.1"/>
    <property type="molecule type" value="Genomic_DNA"/>
</dbReference>
<feature type="signal peptide" evidence="1">
    <location>
        <begin position="1"/>
        <end position="19"/>
    </location>
</feature>
<dbReference type="OrthoDB" id="7026271at2"/>
<proteinExistence type="predicted"/>
<dbReference type="Pfam" id="PF10976">
    <property type="entry name" value="DUF2790"/>
    <property type="match status" value="1"/>
</dbReference>
<organism evidence="2 3">
    <name type="scientific">Geopseudomonas guangdongensis</name>
    <dbReference type="NCBI Taxonomy" id="1245526"/>
    <lineage>
        <taxon>Bacteria</taxon>
        <taxon>Pseudomonadati</taxon>
        <taxon>Pseudomonadota</taxon>
        <taxon>Gammaproteobacteria</taxon>
        <taxon>Pseudomonadales</taxon>
        <taxon>Pseudomonadaceae</taxon>
        <taxon>Geopseudomonas</taxon>
    </lineage>
</organism>